<dbReference type="Pfam" id="PF02358">
    <property type="entry name" value="Trehalose_PPase"/>
    <property type="match status" value="1"/>
</dbReference>
<evidence type="ECO:0000256" key="2">
    <source>
        <dbReference type="ARBA" id="ARBA00005199"/>
    </source>
</evidence>
<comment type="caution">
    <text evidence="7">The sequence shown here is derived from an EMBL/GenBank/DDBJ whole genome shotgun (WGS) entry which is preliminary data.</text>
</comment>
<comment type="pathway">
    <text evidence="2 6">Glycan biosynthesis; trehalose biosynthesis.</text>
</comment>
<dbReference type="InterPro" id="IPR023214">
    <property type="entry name" value="HAD_sf"/>
</dbReference>
<dbReference type="Proteomes" id="UP001501475">
    <property type="component" value="Unassembled WGS sequence"/>
</dbReference>
<evidence type="ECO:0000256" key="5">
    <source>
        <dbReference type="ARBA" id="ARBA00024179"/>
    </source>
</evidence>
<gene>
    <name evidence="7" type="primary">otsB</name>
    <name evidence="7" type="ORF">GCM10009810_28550</name>
</gene>
<comment type="cofactor">
    <cofactor evidence="6">
        <name>Mg(2+)</name>
        <dbReference type="ChEBI" id="CHEBI:18420"/>
    </cofactor>
</comment>
<dbReference type="SUPFAM" id="SSF56784">
    <property type="entry name" value="HAD-like"/>
    <property type="match status" value="1"/>
</dbReference>
<dbReference type="Gene3D" id="3.30.70.1020">
    <property type="entry name" value="Trehalose-6-phosphate phosphatase related protein, domain 2"/>
    <property type="match status" value="1"/>
</dbReference>
<organism evidence="7 8">
    <name type="scientific">Nostocoides vanveenii</name>
    <dbReference type="NCBI Taxonomy" id="330835"/>
    <lineage>
        <taxon>Bacteria</taxon>
        <taxon>Bacillati</taxon>
        <taxon>Actinomycetota</taxon>
        <taxon>Actinomycetes</taxon>
        <taxon>Micrococcales</taxon>
        <taxon>Intrasporangiaceae</taxon>
        <taxon>Nostocoides</taxon>
    </lineage>
</organism>
<dbReference type="InterPro" id="IPR044651">
    <property type="entry name" value="OTSB-like"/>
</dbReference>
<evidence type="ECO:0000256" key="6">
    <source>
        <dbReference type="RuleBase" id="RU361117"/>
    </source>
</evidence>
<dbReference type="EC" id="3.1.3.12" evidence="6"/>
<dbReference type="NCBIfam" id="TIGR01484">
    <property type="entry name" value="HAD-SF-IIB"/>
    <property type="match status" value="1"/>
</dbReference>
<name>A0ABP4X1J5_9MICO</name>
<proteinExistence type="inferred from homology"/>
<keyword evidence="8" id="KW-1185">Reference proteome</keyword>
<protein>
    <recommendedName>
        <fullName evidence="6">Trehalose 6-phosphate phosphatase</fullName>
        <ecNumber evidence="6">3.1.3.12</ecNumber>
    </recommendedName>
</protein>
<accession>A0ABP4X1J5</accession>
<dbReference type="PANTHER" id="PTHR43768:SF3">
    <property type="entry name" value="TREHALOSE 6-PHOSPHATE PHOSPHATASE"/>
    <property type="match status" value="1"/>
</dbReference>
<dbReference type="Gene3D" id="3.40.50.1000">
    <property type="entry name" value="HAD superfamily/HAD-like"/>
    <property type="match status" value="1"/>
</dbReference>
<comment type="similarity">
    <text evidence="3 6">Belongs to the trehalose phosphatase family.</text>
</comment>
<dbReference type="RefSeq" id="WP_344067472.1">
    <property type="nucleotide sequence ID" value="NZ_BAAAPN010000057.1"/>
</dbReference>
<evidence type="ECO:0000256" key="3">
    <source>
        <dbReference type="ARBA" id="ARBA00008770"/>
    </source>
</evidence>
<reference evidence="8" key="1">
    <citation type="journal article" date="2019" name="Int. J. Syst. Evol. Microbiol.">
        <title>The Global Catalogue of Microorganisms (GCM) 10K type strain sequencing project: providing services to taxonomists for standard genome sequencing and annotation.</title>
        <authorList>
            <consortium name="The Broad Institute Genomics Platform"/>
            <consortium name="The Broad Institute Genome Sequencing Center for Infectious Disease"/>
            <person name="Wu L."/>
            <person name="Ma J."/>
        </authorList>
    </citation>
    <scope>NUCLEOTIDE SEQUENCE [LARGE SCALE GENOMIC DNA]</scope>
    <source>
        <strain evidence="8">JCM 15591</strain>
    </source>
</reference>
<dbReference type="InterPro" id="IPR003337">
    <property type="entry name" value="Trehalose_PPase"/>
</dbReference>
<dbReference type="InterPro" id="IPR036412">
    <property type="entry name" value="HAD-like_sf"/>
</dbReference>
<dbReference type="PANTHER" id="PTHR43768">
    <property type="entry name" value="TREHALOSE 6-PHOSPHATE PHOSPHATASE"/>
    <property type="match status" value="1"/>
</dbReference>
<keyword evidence="6" id="KW-0460">Magnesium</keyword>
<keyword evidence="6" id="KW-0479">Metal-binding</keyword>
<evidence type="ECO:0000256" key="1">
    <source>
        <dbReference type="ARBA" id="ARBA00000500"/>
    </source>
</evidence>
<sequence length="260" mass="26401">MTSEPGLRAALELVARSPALLVASDFDGVLAPLVDDPMTSRALPGTLDDLCALAALPSTYAALVSGRDLATLAQLTGQGADSPLTLIGGHGAQSTRADIGITLSETEQASLDAVTVALHAALGGVPGARLELKPTATVLHTRTATPPDAAEAGRRAAEVLAEHPELTVLRGKDVVEVTPLVVDKGSALAALARALDVDAVVYFGDDVTDENVFIRLTPADLGIKVGLGATHAAQRVAGPPDVAAALTALRLARQLRDAGA</sequence>
<comment type="catalytic activity">
    <reaction evidence="1 6">
        <text>alpha,alpha-trehalose 6-phosphate + H2O = alpha,alpha-trehalose + phosphate</text>
        <dbReference type="Rhea" id="RHEA:23420"/>
        <dbReference type="ChEBI" id="CHEBI:15377"/>
        <dbReference type="ChEBI" id="CHEBI:16551"/>
        <dbReference type="ChEBI" id="CHEBI:43474"/>
        <dbReference type="ChEBI" id="CHEBI:58429"/>
        <dbReference type="EC" id="3.1.3.12"/>
    </reaction>
</comment>
<comment type="function">
    <text evidence="5 6">Removes the phosphate from trehalose 6-phosphate to produce free trehalose.</text>
</comment>
<dbReference type="NCBIfam" id="TIGR00685">
    <property type="entry name" value="T6PP"/>
    <property type="match status" value="1"/>
</dbReference>
<evidence type="ECO:0000313" key="7">
    <source>
        <dbReference type="EMBL" id="GAA1768141.1"/>
    </source>
</evidence>
<keyword evidence="4 6" id="KW-0378">Hydrolase</keyword>
<evidence type="ECO:0000256" key="4">
    <source>
        <dbReference type="ARBA" id="ARBA00022801"/>
    </source>
</evidence>
<dbReference type="InterPro" id="IPR006379">
    <property type="entry name" value="HAD-SF_hydro_IIB"/>
</dbReference>
<evidence type="ECO:0000313" key="8">
    <source>
        <dbReference type="Proteomes" id="UP001501475"/>
    </source>
</evidence>
<dbReference type="EMBL" id="BAAAPN010000057">
    <property type="protein sequence ID" value="GAA1768141.1"/>
    <property type="molecule type" value="Genomic_DNA"/>
</dbReference>